<organism evidence="1 2">
    <name type="scientific">Haematococcus lacustris</name>
    <name type="common">Green alga</name>
    <name type="synonym">Haematococcus pluvialis</name>
    <dbReference type="NCBI Taxonomy" id="44745"/>
    <lineage>
        <taxon>Eukaryota</taxon>
        <taxon>Viridiplantae</taxon>
        <taxon>Chlorophyta</taxon>
        <taxon>core chlorophytes</taxon>
        <taxon>Chlorophyceae</taxon>
        <taxon>CS clade</taxon>
        <taxon>Chlamydomonadales</taxon>
        <taxon>Haematococcaceae</taxon>
        <taxon>Haematococcus</taxon>
    </lineage>
</organism>
<keyword evidence="2" id="KW-1185">Reference proteome</keyword>
<sequence length="97" mass="9891">MGCYRIAPVMYGHAEAAVLLLRLRPLVVSSFWRALCRSAPGVSSGGGTCPGYLARDCLLPSVHGGGDLCGVCLATYAVGFNGGECSVKVPSGQLACA</sequence>
<protein>
    <submittedName>
        <fullName evidence="1">Uncharacterized protein</fullName>
    </submittedName>
</protein>
<name>A0A6A0AIV0_HAELA</name>
<comment type="caution">
    <text evidence="1">The sequence shown here is derived from an EMBL/GenBank/DDBJ whole genome shotgun (WGS) entry which is preliminary data.</text>
</comment>
<evidence type="ECO:0000313" key="2">
    <source>
        <dbReference type="Proteomes" id="UP000485058"/>
    </source>
</evidence>
<reference evidence="1 2" key="1">
    <citation type="submission" date="2020-02" db="EMBL/GenBank/DDBJ databases">
        <title>Draft genome sequence of Haematococcus lacustris strain NIES-144.</title>
        <authorList>
            <person name="Morimoto D."/>
            <person name="Nakagawa S."/>
            <person name="Yoshida T."/>
            <person name="Sawayama S."/>
        </authorList>
    </citation>
    <scope>NUCLEOTIDE SEQUENCE [LARGE SCALE GENOMIC DNA]</scope>
    <source>
        <strain evidence="1 2">NIES-144</strain>
    </source>
</reference>
<dbReference type="EMBL" id="BLLF01006123">
    <property type="protein sequence ID" value="GFH31974.1"/>
    <property type="molecule type" value="Genomic_DNA"/>
</dbReference>
<proteinExistence type="predicted"/>
<dbReference type="AlphaFoldDB" id="A0A6A0AIV0"/>
<evidence type="ECO:0000313" key="1">
    <source>
        <dbReference type="EMBL" id="GFH31974.1"/>
    </source>
</evidence>
<feature type="non-terminal residue" evidence="1">
    <location>
        <position position="97"/>
    </location>
</feature>
<accession>A0A6A0AIV0</accession>
<gene>
    <name evidence="1" type="ORF">HaLaN_31114</name>
</gene>
<dbReference type="Proteomes" id="UP000485058">
    <property type="component" value="Unassembled WGS sequence"/>
</dbReference>